<dbReference type="CDD" id="cd16026">
    <property type="entry name" value="GALNS_like"/>
    <property type="match status" value="1"/>
</dbReference>
<organism evidence="6 7">
    <name type="scientific">Flavivirga spongiicola</name>
    <dbReference type="NCBI Taxonomy" id="421621"/>
    <lineage>
        <taxon>Bacteria</taxon>
        <taxon>Pseudomonadati</taxon>
        <taxon>Bacteroidota</taxon>
        <taxon>Flavobacteriia</taxon>
        <taxon>Flavobacteriales</taxon>
        <taxon>Flavobacteriaceae</taxon>
        <taxon>Flavivirga</taxon>
    </lineage>
</organism>
<gene>
    <name evidence="6" type="ORF">N1F79_06985</name>
</gene>
<evidence type="ECO:0000256" key="3">
    <source>
        <dbReference type="ARBA" id="ARBA00022801"/>
    </source>
</evidence>
<proteinExistence type="inferred from homology"/>
<evidence type="ECO:0000259" key="5">
    <source>
        <dbReference type="Pfam" id="PF00884"/>
    </source>
</evidence>
<dbReference type="PANTHER" id="PTHR42693:SF53">
    <property type="entry name" value="ENDO-4-O-SULFATASE"/>
    <property type="match status" value="1"/>
</dbReference>
<comment type="similarity">
    <text evidence="1">Belongs to the sulfatase family.</text>
</comment>
<dbReference type="InterPro" id="IPR024607">
    <property type="entry name" value="Sulfatase_CS"/>
</dbReference>
<dbReference type="InterPro" id="IPR050738">
    <property type="entry name" value="Sulfatase"/>
</dbReference>
<dbReference type="Pfam" id="PF00884">
    <property type="entry name" value="Sulfatase"/>
    <property type="match status" value="1"/>
</dbReference>
<dbReference type="Proteomes" id="UP001337305">
    <property type="component" value="Unassembled WGS sequence"/>
</dbReference>
<evidence type="ECO:0000313" key="6">
    <source>
        <dbReference type="EMBL" id="MEF3832867.1"/>
    </source>
</evidence>
<dbReference type="EMBL" id="JAODOP010000004">
    <property type="protein sequence ID" value="MEF3832867.1"/>
    <property type="molecule type" value="Genomic_DNA"/>
</dbReference>
<dbReference type="RefSeq" id="WP_303305235.1">
    <property type="nucleotide sequence ID" value="NZ_JAODOP010000004.1"/>
</dbReference>
<dbReference type="Gene3D" id="3.40.720.10">
    <property type="entry name" value="Alkaline Phosphatase, subunit A"/>
    <property type="match status" value="1"/>
</dbReference>
<reference evidence="6 7" key="1">
    <citation type="submission" date="2022-09" db="EMBL/GenBank/DDBJ databases">
        <title>Genome sequencing of Flavivirga sp. MEBiC05379.</title>
        <authorList>
            <person name="Oh H.-M."/>
            <person name="Kwon K.K."/>
            <person name="Park M.J."/>
            <person name="Yang S.-H."/>
        </authorList>
    </citation>
    <scope>NUCLEOTIDE SEQUENCE [LARGE SCALE GENOMIC DNA]</scope>
    <source>
        <strain evidence="6 7">MEBiC05379</strain>
    </source>
</reference>
<protein>
    <submittedName>
        <fullName evidence="6">Sulfatase</fullName>
    </submittedName>
</protein>
<evidence type="ECO:0000256" key="4">
    <source>
        <dbReference type="ARBA" id="ARBA00022837"/>
    </source>
</evidence>
<dbReference type="InterPro" id="IPR017850">
    <property type="entry name" value="Alkaline_phosphatase_core_sf"/>
</dbReference>
<sequence>MKTSILFITIAGFIMFNSYAQKKAQNPNIIIIYTDDMGYGDLSSYGNPTIYTPHLDKMAAEGMKLSQFYVAAPVCTPSRAALMTGAYPKRVGLEKGVLFPQSTTGLNPEEQTIAEILKEKNYSTACIGKWHLGHQEKFLPHNQGFDIFFGIPFSNDMSQKEQGYMGNNGYKWRLPLLSQSDTLELDPNQTTLTKRLTEKAVNFIKKSEKKPFFLYLAHPMPHIPIYASAKFQNTSVRGPYGDTIEEIDWSVGQILETLIAQGIDKNTLVIFTSDNGPWKVFKTEGGSSGPLRGAKGTTWEGGQRVPCIVRWSSKVPAGTMQRQVITNMDILPTIASLCDAKLPKKKIDGQDVSGALLEVNQKIDTKPFLYYSSKGKLEGIREGKYKLLLLDEGTFLFDIESDISEAYNLAKKIPEKVGMLKEKMKRLDSIMTSEKRTIGNL</sequence>
<dbReference type="SUPFAM" id="SSF53649">
    <property type="entry name" value="Alkaline phosphatase-like"/>
    <property type="match status" value="1"/>
</dbReference>
<keyword evidence="4" id="KW-0106">Calcium</keyword>
<evidence type="ECO:0000256" key="2">
    <source>
        <dbReference type="ARBA" id="ARBA00022723"/>
    </source>
</evidence>
<accession>A0ABU7XQ62</accession>
<dbReference type="PROSITE" id="PS00523">
    <property type="entry name" value="SULFATASE_1"/>
    <property type="match status" value="1"/>
</dbReference>
<name>A0ABU7XQ62_9FLAO</name>
<evidence type="ECO:0000256" key="1">
    <source>
        <dbReference type="ARBA" id="ARBA00008779"/>
    </source>
</evidence>
<dbReference type="InterPro" id="IPR000917">
    <property type="entry name" value="Sulfatase_N"/>
</dbReference>
<feature type="domain" description="Sulfatase N-terminal" evidence="5">
    <location>
        <begin position="27"/>
        <end position="339"/>
    </location>
</feature>
<evidence type="ECO:0000313" key="7">
    <source>
        <dbReference type="Proteomes" id="UP001337305"/>
    </source>
</evidence>
<keyword evidence="7" id="KW-1185">Reference proteome</keyword>
<comment type="caution">
    <text evidence="6">The sequence shown here is derived from an EMBL/GenBank/DDBJ whole genome shotgun (WGS) entry which is preliminary data.</text>
</comment>
<dbReference type="Gene3D" id="3.30.1120.10">
    <property type="match status" value="1"/>
</dbReference>
<dbReference type="PANTHER" id="PTHR42693">
    <property type="entry name" value="ARYLSULFATASE FAMILY MEMBER"/>
    <property type="match status" value="1"/>
</dbReference>
<keyword evidence="3" id="KW-0378">Hydrolase</keyword>
<keyword evidence="2" id="KW-0479">Metal-binding</keyword>